<comment type="similarity">
    <text evidence="1">Belongs to the N-acetylmuramoyl-L-alanine amidase 2 family.</text>
</comment>
<dbReference type="GO" id="GO:0001897">
    <property type="term" value="P:symbiont-mediated cytolysis of host cell"/>
    <property type="evidence" value="ECO:0007669"/>
    <property type="project" value="UniProtKB-ARBA"/>
</dbReference>
<dbReference type="EMBL" id="LR796657">
    <property type="protein sequence ID" value="CAB4157974.1"/>
    <property type="molecule type" value="Genomic_DNA"/>
</dbReference>
<dbReference type="GO" id="GO:0008270">
    <property type="term" value="F:zinc ion binding"/>
    <property type="evidence" value="ECO:0007669"/>
    <property type="project" value="InterPro"/>
</dbReference>
<accession>A0A6J5NS34</accession>
<evidence type="ECO:0000256" key="1">
    <source>
        <dbReference type="ARBA" id="ARBA00007553"/>
    </source>
</evidence>
<name>A0A6J5NS34_9CAUD</name>
<proteinExistence type="inferred from homology"/>
<dbReference type="PANTHER" id="PTHR11022">
    <property type="entry name" value="PEPTIDOGLYCAN RECOGNITION PROTEIN"/>
    <property type="match status" value="1"/>
</dbReference>
<dbReference type="InterPro" id="IPR036505">
    <property type="entry name" value="Amidase/PGRP_sf"/>
</dbReference>
<evidence type="ECO:0000259" key="4">
    <source>
        <dbReference type="SMART" id="SM00644"/>
    </source>
</evidence>
<evidence type="ECO:0000259" key="5">
    <source>
        <dbReference type="SMART" id="SM00701"/>
    </source>
</evidence>
<dbReference type="GO" id="GO:0009253">
    <property type="term" value="P:peptidoglycan catabolic process"/>
    <property type="evidence" value="ECO:0007669"/>
    <property type="project" value="InterPro"/>
</dbReference>
<dbReference type="Pfam" id="PF01510">
    <property type="entry name" value="Amidase_2"/>
    <property type="match status" value="1"/>
</dbReference>
<dbReference type="CDD" id="cd06583">
    <property type="entry name" value="PGRP"/>
    <property type="match status" value="1"/>
</dbReference>
<dbReference type="SUPFAM" id="SSF55846">
    <property type="entry name" value="N-acetylmuramoyl-L-alanine amidase-like"/>
    <property type="match status" value="1"/>
</dbReference>
<dbReference type="InterPro" id="IPR006619">
    <property type="entry name" value="PGRP_domain_met/bac"/>
</dbReference>
<organism evidence="6">
    <name type="scientific">uncultured Caudovirales phage</name>
    <dbReference type="NCBI Taxonomy" id="2100421"/>
    <lineage>
        <taxon>Viruses</taxon>
        <taxon>Duplodnaviria</taxon>
        <taxon>Heunggongvirae</taxon>
        <taxon>Uroviricota</taxon>
        <taxon>Caudoviricetes</taxon>
        <taxon>Peduoviridae</taxon>
        <taxon>Maltschvirus</taxon>
        <taxon>Maltschvirus maltsch</taxon>
    </lineage>
</organism>
<evidence type="ECO:0000313" key="6">
    <source>
        <dbReference type="EMBL" id="CAB4157974.1"/>
    </source>
</evidence>
<dbReference type="SMART" id="SM00701">
    <property type="entry name" value="PGRP"/>
    <property type="match status" value="1"/>
</dbReference>
<dbReference type="GO" id="GO:0042742">
    <property type="term" value="P:defense response to bacterium"/>
    <property type="evidence" value="ECO:0007669"/>
    <property type="project" value="UniProtKB-KW"/>
</dbReference>
<dbReference type="InterPro" id="IPR002502">
    <property type="entry name" value="Amidase_domain"/>
</dbReference>
<evidence type="ECO:0000256" key="3">
    <source>
        <dbReference type="ARBA" id="ARBA00022638"/>
    </source>
</evidence>
<dbReference type="Gene3D" id="3.40.80.10">
    <property type="entry name" value="Peptidoglycan recognition protein-like"/>
    <property type="match status" value="1"/>
</dbReference>
<feature type="domain" description="N-acetylmuramoyl-L-alanine amidase" evidence="4">
    <location>
        <begin position="1"/>
        <end position="134"/>
    </location>
</feature>
<keyword evidence="3" id="KW-0081">Bacteriolytic enzyme</keyword>
<feature type="domain" description="Peptidoglycan recognition protein family" evidence="5">
    <location>
        <begin position="10"/>
        <end position="125"/>
    </location>
</feature>
<keyword evidence="2" id="KW-0929">Antimicrobial</keyword>
<dbReference type="InterPro" id="IPR015510">
    <property type="entry name" value="PGRP"/>
</dbReference>
<evidence type="ECO:0000256" key="2">
    <source>
        <dbReference type="ARBA" id="ARBA00022529"/>
    </source>
</evidence>
<dbReference type="SMART" id="SM00644">
    <property type="entry name" value="Ami_2"/>
    <property type="match status" value="1"/>
</dbReference>
<reference evidence="6" key="1">
    <citation type="submission" date="2020-04" db="EMBL/GenBank/DDBJ databases">
        <authorList>
            <person name="Chiriac C."/>
            <person name="Salcher M."/>
            <person name="Ghai R."/>
            <person name="Kavagutti S V."/>
        </authorList>
    </citation>
    <scope>NUCLEOTIDE SEQUENCE</scope>
</reference>
<dbReference type="PANTHER" id="PTHR11022:SF41">
    <property type="entry name" value="PEPTIDOGLYCAN-RECOGNITION PROTEIN LC-RELATED"/>
    <property type="match status" value="1"/>
</dbReference>
<dbReference type="GO" id="GO:0008745">
    <property type="term" value="F:N-acetylmuramoyl-L-alanine amidase activity"/>
    <property type="evidence" value="ECO:0007669"/>
    <property type="project" value="InterPro"/>
</dbReference>
<gene>
    <name evidence="6" type="ORF">UFOVP681_63</name>
</gene>
<sequence>MRPLSEIIVHCTATRPEWWAKKSPAQKVAEVRRWHVSDRGWADIGYHFLIDRNGVTVEGRPIENVGAHTQGRNTGTIGVALFGGHGSAATDRFRDHFTSQQDMSLRILITALRAKYGALALSGHNSYASKACPGFQVDEWFNGNLSEQKPQSAEPQPHHKLLQPRSLTQTILKMFGAR</sequence>
<protein>
    <submittedName>
        <fullName evidence="6">Lysozyme</fullName>
    </submittedName>
</protein>